<proteinExistence type="inferred from homology"/>
<comment type="similarity">
    <text evidence="2 10">Belongs to the GSP L family.</text>
</comment>
<comment type="caution">
    <text evidence="13">The sequence shown here is derived from an EMBL/GenBank/DDBJ whole genome shotgun (WGS) entry which is preliminary data.</text>
</comment>
<evidence type="ECO:0000313" key="13">
    <source>
        <dbReference type="EMBL" id="KXZ72218.1"/>
    </source>
</evidence>
<evidence type="ECO:0000259" key="11">
    <source>
        <dbReference type="Pfam" id="PF05134"/>
    </source>
</evidence>
<dbReference type="Gene3D" id="3.30.420.380">
    <property type="match status" value="1"/>
</dbReference>
<dbReference type="GO" id="GO:0015628">
    <property type="term" value="P:protein secretion by the type II secretion system"/>
    <property type="evidence" value="ECO:0007669"/>
    <property type="project" value="InterPro"/>
</dbReference>
<comment type="subcellular location">
    <subcellularLocation>
        <location evidence="1">Cell inner membrane</location>
        <topology evidence="1">Single-pass membrane protein</topology>
    </subcellularLocation>
</comment>
<gene>
    <name evidence="13" type="ORF">AVENLUH13518_00606</name>
</gene>
<dbReference type="RefSeq" id="WP_061523948.1">
    <property type="nucleotide sequence ID" value="NZ_JRHX01000029.1"/>
</dbReference>
<dbReference type="Pfam" id="PF05134">
    <property type="entry name" value="T2SSL"/>
    <property type="match status" value="1"/>
</dbReference>
<evidence type="ECO:0000256" key="9">
    <source>
        <dbReference type="ARBA" id="ARBA00023136"/>
    </source>
</evidence>
<evidence type="ECO:0000256" key="4">
    <source>
        <dbReference type="ARBA" id="ARBA00022475"/>
    </source>
</evidence>
<evidence type="ECO:0000256" key="10">
    <source>
        <dbReference type="PIRNR" id="PIRNR015761"/>
    </source>
</evidence>
<dbReference type="EMBL" id="JRHX01000029">
    <property type="protein sequence ID" value="KXZ72218.1"/>
    <property type="molecule type" value="Genomic_DNA"/>
</dbReference>
<keyword evidence="6" id="KW-0812">Transmembrane</keyword>
<dbReference type="GO" id="GO:0015627">
    <property type="term" value="C:type II protein secretion system complex"/>
    <property type="evidence" value="ECO:0007669"/>
    <property type="project" value="InterPro"/>
</dbReference>
<evidence type="ECO:0000256" key="7">
    <source>
        <dbReference type="ARBA" id="ARBA00022927"/>
    </source>
</evidence>
<keyword evidence="4" id="KW-1003">Cell membrane</keyword>
<dbReference type="PIRSF" id="PIRSF015761">
    <property type="entry name" value="Protein_L"/>
    <property type="match status" value="1"/>
</dbReference>
<evidence type="ECO:0000256" key="3">
    <source>
        <dbReference type="ARBA" id="ARBA00022448"/>
    </source>
</evidence>
<accession>A0A150HYX1</accession>
<keyword evidence="9" id="KW-0472">Membrane</keyword>
<evidence type="ECO:0000256" key="6">
    <source>
        <dbReference type="ARBA" id="ARBA00022692"/>
    </source>
</evidence>
<keyword evidence="5" id="KW-0997">Cell inner membrane</keyword>
<dbReference type="GO" id="GO:0005886">
    <property type="term" value="C:plasma membrane"/>
    <property type="evidence" value="ECO:0007669"/>
    <property type="project" value="UniProtKB-SubCell"/>
</dbReference>
<dbReference type="GO" id="GO:0009276">
    <property type="term" value="C:Gram-negative-bacterium-type cell wall"/>
    <property type="evidence" value="ECO:0007669"/>
    <property type="project" value="InterPro"/>
</dbReference>
<protein>
    <recommendedName>
        <fullName evidence="10">Type II secretion system protein L</fullName>
        <shortName evidence="10">T2SS protein L</shortName>
    </recommendedName>
</protein>
<dbReference type="InterPro" id="IPR024230">
    <property type="entry name" value="GspL_cyto_dom"/>
</dbReference>
<dbReference type="SUPFAM" id="SSF53067">
    <property type="entry name" value="Actin-like ATPase domain"/>
    <property type="match status" value="1"/>
</dbReference>
<dbReference type="Proteomes" id="UP000075544">
    <property type="component" value="Unassembled WGS sequence"/>
</dbReference>
<evidence type="ECO:0000256" key="1">
    <source>
        <dbReference type="ARBA" id="ARBA00004377"/>
    </source>
</evidence>
<organism evidence="13 14">
    <name type="scientific">Acinetobacter venetianus</name>
    <dbReference type="NCBI Taxonomy" id="52133"/>
    <lineage>
        <taxon>Bacteria</taxon>
        <taxon>Pseudomonadati</taxon>
        <taxon>Pseudomonadota</taxon>
        <taxon>Gammaproteobacteria</taxon>
        <taxon>Moraxellales</taxon>
        <taxon>Moraxellaceae</taxon>
        <taxon>Acinetobacter</taxon>
    </lineage>
</organism>
<evidence type="ECO:0000256" key="8">
    <source>
        <dbReference type="ARBA" id="ARBA00022989"/>
    </source>
</evidence>
<keyword evidence="7 10" id="KW-0653">Protein transport</keyword>
<evidence type="ECO:0000256" key="2">
    <source>
        <dbReference type="ARBA" id="ARBA00005318"/>
    </source>
</evidence>
<keyword evidence="3 10" id="KW-0813">Transport</keyword>
<name>A0A150HYX1_9GAMM</name>
<keyword evidence="8" id="KW-1133">Transmembrane helix</keyword>
<evidence type="ECO:0000259" key="12">
    <source>
        <dbReference type="Pfam" id="PF12693"/>
    </source>
</evidence>
<comment type="function">
    <text evidence="10">Inner membrane component of the type II secretion system required for the energy-dependent secretion of extracellular factors such as proteases and toxins from the periplasm.</text>
</comment>
<dbReference type="AlphaFoldDB" id="A0A150HYX1"/>
<reference evidence="13 14" key="1">
    <citation type="journal article" date="2016" name="Sci. Rep.">
        <title>Genomic and phenotypic characterization of the species Acinetobacter venetianus.</title>
        <authorList>
            <person name="Fondi M."/>
            <person name="Maida I."/>
            <person name="Perrin E."/>
            <person name="Orlandini V."/>
            <person name="La Torre L."/>
            <person name="Bosi E."/>
            <person name="Negroni A."/>
            <person name="Zanaroli G."/>
            <person name="Fava F."/>
            <person name="Decorosi F."/>
            <person name="Giovannetti L."/>
            <person name="Viti C."/>
            <person name="Vaneechoutte M."/>
            <person name="Dijkshoorn L."/>
            <person name="Fani R."/>
        </authorList>
    </citation>
    <scope>NUCLEOTIDE SEQUENCE [LARGE SCALE GENOMIC DNA]</scope>
    <source>
        <strain evidence="13 14">LUH13518</strain>
    </source>
</reference>
<dbReference type="PATRIC" id="fig|52133.19.peg.627"/>
<evidence type="ECO:0000313" key="14">
    <source>
        <dbReference type="Proteomes" id="UP000075544"/>
    </source>
</evidence>
<dbReference type="Pfam" id="PF12693">
    <property type="entry name" value="GspL_C"/>
    <property type="match status" value="1"/>
</dbReference>
<dbReference type="InterPro" id="IPR043129">
    <property type="entry name" value="ATPase_NBD"/>
</dbReference>
<evidence type="ECO:0000256" key="5">
    <source>
        <dbReference type="ARBA" id="ARBA00022519"/>
    </source>
</evidence>
<feature type="domain" description="GspL periplasmic" evidence="12">
    <location>
        <begin position="232"/>
        <end position="367"/>
    </location>
</feature>
<dbReference type="Gene3D" id="3.30.1360.100">
    <property type="entry name" value="General secretion pathway protein M, EpsM"/>
    <property type="match status" value="1"/>
</dbReference>
<dbReference type="InterPro" id="IPR007812">
    <property type="entry name" value="T2SS_protein-GspL"/>
</dbReference>
<dbReference type="NCBIfam" id="TIGR01709">
    <property type="entry name" value="typeII_sec_gspL"/>
    <property type="match status" value="1"/>
</dbReference>
<dbReference type="InterPro" id="IPR025691">
    <property type="entry name" value="GspL_pp_dom"/>
</dbReference>
<feature type="domain" description="GspL cytoplasmic actin-ATPase-like" evidence="11">
    <location>
        <begin position="13"/>
        <end position="172"/>
    </location>
</feature>
<sequence>MLYIWMPETNGTWYWSAGENWLVAESLEQLIQDLQEHQGKETTVFFPSRNAQILQQTMTKAHYKQLGQEGIKYLLEEFVTLPIDQMKVVHHFQNDQLNILGVAQSSIETWQHALSLLPIQIVAFLPDFLMLPEPEQAEVVIANIYDHLLVRENLWSGNSVDDLGLFLEFQTPETQYKFANLNIQQLDSLATASSKDQRSEFSYQFQQLQRPRQHPFNVLPKAKNADVQWSGYWKAAAIVFITVIFVQLTYDGLRWAKLKKVADQTAVQAIDQYKYWFGENSRVTEQNIKSQFESQLRMSQLGDTQALSLLSRVGPILMQKQILAQQVNYDASELTMSLKAKSSDDLQALTQQLNQQGFQAELGNVQADTVGAIGVVKVK</sequence>